<name>A0ABY6Z5N9_9BACL</name>
<dbReference type="Proteomes" id="UP001164803">
    <property type="component" value="Chromosome"/>
</dbReference>
<proteinExistence type="predicted"/>
<reference evidence="2" key="1">
    <citation type="submission" date="2022-08" db="EMBL/GenBank/DDBJ databases">
        <title>Alicyclobacillus dauci DSM2870, complete genome.</title>
        <authorList>
            <person name="Wang Q."/>
            <person name="Cai R."/>
            <person name="Wang Z."/>
        </authorList>
    </citation>
    <scope>NUCLEOTIDE SEQUENCE</scope>
    <source>
        <strain evidence="2">DSM 28700</strain>
    </source>
</reference>
<sequence length="105" mass="11387">MTYLVHYGHIRRCMGQWVVCHTRQATISGRLLGCNNTHLFLQVPHYGMVAGDGNETPEPVHSVEHGSSDMSNASYYGGYGGYGRTAVALASVVGLTAIGLSAMWW</sequence>
<protein>
    <submittedName>
        <fullName evidence="2">Uncharacterized protein</fullName>
    </submittedName>
</protein>
<feature type="transmembrane region" description="Helical" evidence="1">
    <location>
        <begin position="86"/>
        <end position="104"/>
    </location>
</feature>
<accession>A0ABY6Z5N9</accession>
<organism evidence="2 3">
    <name type="scientific">Alicyclobacillus dauci</name>
    <dbReference type="NCBI Taxonomy" id="1475485"/>
    <lineage>
        <taxon>Bacteria</taxon>
        <taxon>Bacillati</taxon>
        <taxon>Bacillota</taxon>
        <taxon>Bacilli</taxon>
        <taxon>Bacillales</taxon>
        <taxon>Alicyclobacillaceae</taxon>
        <taxon>Alicyclobacillus</taxon>
    </lineage>
</organism>
<keyword evidence="1" id="KW-0472">Membrane</keyword>
<gene>
    <name evidence="2" type="ORF">NZD86_06945</name>
</gene>
<evidence type="ECO:0000313" key="3">
    <source>
        <dbReference type="Proteomes" id="UP001164803"/>
    </source>
</evidence>
<keyword evidence="1" id="KW-0812">Transmembrane</keyword>
<evidence type="ECO:0000256" key="1">
    <source>
        <dbReference type="SAM" id="Phobius"/>
    </source>
</evidence>
<keyword evidence="3" id="KW-1185">Reference proteome</keyword>
<evidence type="ECO:0000313" key="2">
    <source>
        <dbReference type="EMBL" id="WAH38213.1"/>
    </source>
</evidence>
<dbReference type="RefSeq" id="WP_268045775.1">
    <property type="nucleotide sequence ID" value="NZ_CP104064.1"/>
</dbReference>
<dbReference type="EMBL" id="CP104064">
    <property type="protein sequence ID" value="WAH38213.1"/>
    <property type="molecule type" value="Genomic_DNA"/>
</dbReference>
<keyword evidence="1" id="KW-1133">Transmembrane helix</keyword>